<feature type="transmembrane region" description="Helical" evidence="1">
    <location>
        <begin position="79"/>
        <end position="96"/>
    </location>
</feature>
<keyword evidence="1" id="KW-0472">Membrane</keyword>
<keyword evidence="3" id="KW-1185">Reference proteome</keyword>
<organism evidence="2 3">
    <name type="scientific">Canariomyces notabilis</name>
    <dbReference type="NCBI Taxonomy" id="2074819"/>
    <lineage>
        <taxon>Eukaryota</taxon>
        <taxon>Fungi</taxon>
        <taxon>Dikarya</taxon>
        <taxon>Ascomycota</taxon>
        <taxon>Pezizomycotina</taxon>
        <taxon>Sordariomycetes</taxon>
        <taxon>Sordariomycetidae</taxon>
        <taxon>Sordariales</taxon>
        <taxon>Chaetomiaceae</taxon>
        <taxon>Canariomyces</taxon>
    </lineage>
</organism>
<evidence type="ECO:0000313" key="3">
    <source>
        <dbReference type="Proteomes" id="UP001302812"/>
    </source>
</evidence>
<proteinExistence type="predicted"/>
<sequence>MPSHAESKTSTAVSSSSSSTTIPLATSLTLAVTLNVLLRLFVYPTFEPAWGIWAVLPGTMASGVTWVGVYRALSGQAGIINPWLNVAVGFCLGVGVDRVFERLCRVCCQASARLKAPALG</sequence>
<gene>
    <name evidence="2" type="ORF">N656DRAFT_778699</name>
</gene>
<dbReference type="Proteomes" id="UP001302812">
    <property type="component" value="Unassembled WGS sequence"/>
</dbReference>
<feature type="transmembrane region" description="Helical" evidence="1">
    <location>
        <begin position="50"/>
        <end position="73"/>
    </location>
</feature>
<comment type="caution">
    <text evidence="2">The sequence shown here is derived from an EMBL/GenBank/DDBJ whole genome shotgun (WGS) entry which is preliminary data.</text>
</comment>
<reference evidence="2" key="2">
    <citation type="submission" date="2023-05" db="EMBL/GenBank/DDBJ databases">
        <authorList>
            <consortium name="Lawrence Berkeley National Laboratory"/>
            <person name="Steindorff A."/>
            <person name="Hensen N."/>
            <person name="Bonometti L."/>
            <person name="Westerberg I."/>
            <person name="Brannstrom I.O."/>
            <person name="Guillou S."/>
            <person name="Cros-Aarteil S."/>
            <person name="Calhoun S."/>
            <person name="Haridas S."/>
            <person name="Kuo A."/>
            <person name="Mondo S."/>
            <person name="Pangilinan J."/>
            <person name="Riley R."/>
            <person name="Labutti K."/>
            <person name="Andreopoulos B."/>
            <person name="Lipzen A."/>
            <person name="Chen C."/>
            <person name="Yanf M."/>
            <person name="Daum C."/>
            <person name="Ng V."/>
            <person name="Clum A."/>
            <person name="Ohm R."/>
            <person name="Martin F."/>
            <person name="Silar P."/>
            <person name="Natvig D."/>
            <person name="Lalanne C."/>
            <person name="Gautier V."/>
            <person name="Ament-Velasquez S.L."/>
            <person name="Kruys A."/>
            <person name="Hutchinson M.I."/>
            <person name="Powell A.J."/>
            <person name="Barry K."/>
            <person name="Miller A.N."/>
            <person name="Grigoriev I.V."/>
            <person name="Debuchy R."/>
            <person name="Gladieux P."/>
            <person name="Thoren M.H."/>
            <person name="Johannesson H."/>
        </authorList>
    </citation>
    <scope>NUCLEOTIDE SEQUENCE</scope>
    <source>
        <strain evidence="2">CBS 508.74</strain>
    </source>
</reference>
<reference evidence="2" key="1">
    <citation type="journal article" date="2023" name="Mol. Phylogenet. Evol.">
        <title>Genome-scale phylogeny and comparative genomics of the fungal order Sordariales.</title>
        <authorList>
            <person name="Hensen N."/>
            <person name="Bonometti L."/>
            <person name="Westerberg I."/>
            <person name="Brannstrom I.O."/>
            <person name="Guillou S."/>
            <person name="Cros-Aarteil S."/>
            <person name="Calhoun S."/>
            <person name="Haridas S."/>
            <person name="Kuo A."/>
            <person name="Mondo S."/>
            <person name="Pangilinan J."/>
            <person name="Riley R."/>
            <person name="LaButti K."/>
            <person name="Andreopoulos B."/>
            <person name="Lipzen A."/>
            <person name="Chen C."/>
            <person name="Yan M."/>
            <person name="Daum C."/>
            <person name="Ng V."/>
            <person name="Clum A."/>
            <person name="Steindorff A."/>
            <person name="Ohm R.A."/>
            <person name="Martin F."/>
            <person name="Silar P."/>
            <person name="Natvig D.O."/>
            <person name="Lalanne C."/>
            <person name="Gautier V."/>
            <person name="Ament-Velasquez S.L."/>
            <person name="Kruys A."/>
            <person name="Hutchinson M.I."/>
            <person name="Powell A.J."/>
            <person name="Barry K."/>
            <person name="Miller A.N."/>
            <person name="Grigoriev I.V."/>
            <person name="Debuchy R."/>
            <person name="Gladieux P."/>
            <person name="Hiltunen Thoren M."/>
            <person name="Johannesson H."/>
        </authorList>
    </citation>
    <scope>NUCLEOTIDE SEQUENCE</scope>
    <source>
        <strain evidence="2">CBS 508.74</strain>
    </source>
</reference>
<evidence type="ECO:0000313" key="2">
    <source>
        <dbReference type="EMBL" id="KAK4113163.1"/>
    </source>
</evidence>
<accession>A0AAN6TEX5</accession>
<dbReference type="AlphaFoldDB" id="A0AAN6TEX5"/>
<dbReference type="RefSeq" id="XP_064670733.1">
    <property type="nucleotide sequence ID" value="XM_064815055.1"/>
</dbReference>
<protein>
    <submittedName>
        <fullName evidence="2">Uncharacterized protein</fullName>
    </submittedName>
</protein>
<name>A0AAN6TEX5_9PEZI</name>
<keyword evidence="1" id="KW-0812">Transmembrane</keyword>
<dbReference type="GeneID" id="89939180"/>
<dbReference type="EMBL" id="MU853340">
    <property type="protein sequence ID" value="KAK4113163.1"/>
    <property type="molecule type" value="Genomic_DNA"/>
</dbReference>
<keyword evidence="1" id="KW-1133">Transmembrane helix</keyword>
<feature type="transmembrane region" description="Helical" evidence="1">
    <location>
        <begin position="20"/>
        <end position="38"/>
    </location>
</feature>
<evidence type="ECO:0000256" key="1">
    <source>
        <dbReference type="SAM" id="Phobius"/>
    </source>
</evidence>